<dbReference type="AlphaFoldDB" id="A0A4S8HH47"/>
<evidence type="ECO:0000313" key="2">
    <source>
        <dbReference type="Proteomes" id="UP000306918"/>
    </source>
</evidence>
<accession>A0A4S8HH47</accession>
<dbReference type="EMBL" id="STFF01000012">
    <property type="protein sequence ID" value="THU32072.1"/>
    <property type="molecule type" value="Genomic_DNA"/>
</dbReference>
<gene>
    <name evidence="1" type="ORF">FAM09_28235</name>
</gene>
<comment type="caution">
    <text evidence="1">The sequence shown here is derived from an EMBL/GenBank/DDBJ whole genome shotgun (WGS) entry which is preliminary data.</text>
</comment>
<protein>
    <submittedName>
        <fullName evidence="1">Uncharacterized protein</fullName>
    </submittedName>
</protein>
<evidence type="ECO:0000313" key="1">
    <source>
        <dbReference type="EMBL" id="THU32072.1"/>
    </source>
</evidence>
<dbReference type="Proteomes" id="UP000306918">
    <property type="component" value="Unassembled WGS sequence"/>
</dbReference>
<keyword evidence="2" id="KW-1185">Reference proteome</keyword>
<reference evidence="1 2" key="1">
    <citation type="submission" date="2019-04" db="EMBL/GenBank/DDBJ databases">
        <title>Niastella caeni sp. nov., isolated from activated sludge.</title>
        <authorList>
            <person name="Sheng M."/>
        </authorList>
    </citation>
    <scope>NUCLEOTIDE SEQUENCE [LARGE SCALE GENOMIC DNA]</scope>
    <source>
        <strain evidence="1 2">HX-2-15</strain>
    </source>
</reference>
<organism evidence="1 2">
    <name type="scientific">Niastella caeni</name>
    <dbReference type="NCBI Taxonomy" id="2569763"/>
    <lineage>
        <taxon>Bacteria</taxon>
        <taxon>Pseudomonadati</taxon>
        <taxon>Bacteroidota</taxon>
        <taxon>Chitinophagia</taxon>
        <taxon>Chitinophagales</taxon>
        <taxon>Chitinophagaceae</taxon>
        <taxon>Niastella</taxon>
    </lineage>
</organism>
<proteinExistence type="predicted"/>
<name>A0A4S8HH47_9BACT</name>
<dbReference type="OrthoDB" id="657052at2"/>
<dbReference type="RefSeq" id="WP_136580516.1">
    <property type="nucleotide sequence ID" value="NZ_STFF01000012.1"/>
</dbReference>
<sequence length="551" mass="57398">MKLLNILTNRKGLLLLIAIMGTGMLAKAQLKIGDNPTSIQKSSILELESTRQGLLLPRLSDTTAINSLTPPNGMIIYLTADNSLRIRSNGAWKKLASMEDATANWSLTGNSGTDSATSFIGTIDGQPFTIRTDNTARMIIGSNGNVGIGTTTPSATLNVDGTVKFENLASGSTEVDVLVLAGNGSVYKRSMSSSAFTNAIKSINGIQKQTLSITAETSTTKNEVEVEDRTSDSTIAIYLPVQNGDSGSAKPYGFLTYDDWTKIQSGIQTITIGAVASSANVKGASIVTDSTSRQIILHPANATNPGIVTAGTQTFGGNKTFRDSVTVGSTLTLNSVADNTSADSVLVITNGVVEKRQVSDAAFGNAIQRINGNTDTAQVFAFRNSGTDLTVSTNGSDSLFLNVPNASTTARGVVTAAAQTFGGNKTFQDTVTAAKTLLAGTTGNANSTVQVAGSLSLAIKSVTANYTVTAGDNTILANTTTTAFTITLPSPASFAGRIYTIKKIGTGGIDKELTISPASGTIDGGSSYVIYNDWTYVTLQTDGTNWYVIKK</sequence>